<dbReference type="Gene3D" id="2.40.10.10">
    <property type="entry name" value="Trypsin-like serine proteases"/>
    <property type="match status" value="2"/>
</dbReference>
<dbReference type="RefSeq" id="WP_135249467.1">
    <property type="nucleotide sequence ID" value="NZ_SMLK01000002.1"/>
</dbReference>
<sequence>MATPAAPILSWSRAWALLFAWCAACAWGATGGSQQASVEALTRAHAAVVGISVNATEGARSADTLGRERSGSGVVIGPDGLVLTIGYLMLEAENIQVVTQDQRTLPARAVAYDLATGFGLVRTLLPLRGITPVTLGSIADLQPGDALMAATGGEDSDVLLTQVVGKRPFSGYWEYHIDSALFTSPPIANHSGAPVFNQRGELVGIGSLIVADATGLGRPLPGNMFVPVDLLKPILPELLKSGSSRQSRRPWLGLTSSERGGQVQIVRVNRDSPAEAAGLQPGDVVLSVDGVRVASLEEFYKKLWDRAAPDTEVRLTVLQGADTRTLTIKPVDRMSTMAKPAGI</sequence>
<evidence type="ECO:0000313" key="8">
    <source>
        <dbReference type="Proteomes" id="UP000297839"/>
    </source>
</evidence>
<evidence type="ECO:0000256" key="5">
    <source>
        <dbReference type="SAM" id="SignalP"/>
    </source>
</evidence>
<dbReference type="AlphaFoldDB" id="A0A4Z0BYT0"/>
<evidence type="ECO:0000256" key="3">
    <source>
        <dbReference type="ARBA" id="ARBA00022801"/>
    </source>
</evidence>
<evidence type="ECO:0000256" key="1">
    <source>
        <dbReference type="ARBA" id="ARBA00010541"/>
    </source>
</evidence>
<dbReference type="OrthoDB" id="8678832at2"/>
<keyword evidence="5" id="KW-0732">Signal</keyword>
<dbReference type="SUPFAM" id="SSF50494">
    <property type="entry name" value="Trypsin-like serine proteases"/>
    <property type="match status" value="1"/>
</dbReference>
<dbReference type="GO" id="GO:0004252">
    <property type="term" value="F:serine-type endopeptidase activity"/>
    <property type="evidence" value="ECO:0007669"/>
    <property type="project" value="InterPro"/>
</dbReference>
<feature type="domain" description="PDZ" evidence="6">
    <location>
        <begin position="235"/>
        <end position="303"/>
    </location>
</feature>
<dbReference type="InterPro" id="IPR009003">
    <property type="entry name" value="Peptidase_S1_PA"/>
</dbReference>
<dbReference type="PRINTS" id="PR00834">
    <property type="entry name" value="PROTEASES2C"/>
</dbReference>
<dbReference type="PANTHER" id="PTHR22939">
    <property type="entry name" value="SERINE PROTEASE FAMILY S1C HTRA-RELATED"/>
    <property type="match status" value="1"/>
</dbReference>
<comment type="caution">
    <text evidence="7">The sequence shown here is derived from an EMBL/GenBank/DDBJ whole genome shotgun (WGS) entry which is preliminary data.</text>
</comment>
<dbReference type="PANTHER" id="PTHR22939:SF129">
    <property type="entry name" value="SERINE PROTEASE HTRA2, MITOCHONDRIAL"/>
    <property type="match status" value="1"/>
</dbReference>
<dbReference type="GO" id="GO:0006508">
    <property type="term" value="P:proteolysis"/>
    <property type="evidence" value="ECO:0007669"/>
    <property type="project" value="UniProtKB-KW"/>
</dbReference>
<protein>
    <submittedName>
        <fullName evidence="7">Serine protease</fullName>
    </submittedName>
</protein>
<dbReference type="SUPFAM" id="SSF50156">
    <property type="entry name" value="PDZ domain-like"/>
    <property type="match status" value="1"/>
</dbReference>
<keyword evidence="3" id="KW-0378">Hydrolase</keyword>
<dbReference type="Pfam" id="PF13180">
    <property type="entry name" value="PDZ_2"/>
    <property type="match status" value="1"/>
</dbReference>
<evidence type="ECO:0000256" key="2">
    <source>
        <dbReference type="ARBA" id="ARBA00022670"/>
    </source>
</evidence>
<feature type="chain" id="PRO_5021369425" evidence="5">
    <location>
        <begin position="27"/>
        <end position="343"/>
    </location>
</feature>
<dbReference type="SMART" id="SM00228">
    <property type="entry name" value="PDZ"/>
    <property type="match status" value="1"/>
</dbReference>
<accession>A0A4Z0BYT0</accession>
<dbReference type="InterPro" id="IPR001940">
    <property type="entry name" value="Peptidase_S1C"/>
</dbReference>
<evidence type="ECO:0000259" key="6">
    <source>
        <dbReference type="PROSITE" id="PS50106"/>
    </source>
</evidence>
<keyword evidence="2 7" id="KW-0645">Protease</keyword>
<organism evidence="7 8">
    <name type="scientific">Ramlibacter humi</name>
    <dbReference type="NCBI Taxonomy" id="2530451"/>
    <lineage>
        <taxon>Bacteria</taxon>
        <taxon>Pseudomonadati</taxon>
        <taxon>Pseudomonadota</taxon>
        <taxon>Betaproteobacteria</taxon>
        <taxon>Burkholderiales</taxon>
        <taxon>Comamonadaceae</taxon>
        <taxon>Ramlibacter</taxon>
    </lineage>
</organism>
<keyword evidence="4" id="KW-0720">Serine protease</keyword>
<dbReference type="Gene3D" id="2.30.42.10">
    <property type="match status" value="1"/>
</dbReference>
<name>A0A4Z0BYT0_9BURK</name>
<gene>
    <name evidence="7" type="ORF">EZ216_09330</name>
</gene>
<dbReference type="InterPro" id="IPR036034">
    <property type="entry name" value="PDZ_sf"/>
</dbReference>
<dbReference type="PROSITE" id="PS50106">
    <property type="entry name" value="PDZ"/>
    <property type="match status" value="1"/>
</dbReference>
<keyword evidence="8" id="KW-1185">Reference proteome</keyword>
<dbReference type="CDD" id="cd06779">
    <property type="entry name" value="cpPDZ_Deg_HtrA-like"/>
    <property type="match status" value="1"/>
</dbReference>
<evidence type="ECO:0000256" key="4">
    <source>
        <dbReference type="ARBA" id="ARBA00022825"/>
    </source>
</evidence>
<feature type="signal peptide" evidence="5">
    <location>
        <begin position="1"/>
        <end position="26"/>
    </location>
</feature>
<dbReference type="EMBL" id="SMLK01000002">
    <property type="protein sequence ID" value="TFZ03842.1"/>
    <property type="molecule type" value="Genomic_DNA"/>
</dbReference>
<evidence type="ECO:0000313" key="7">
    <source>
        <dbReference type="EMBL" id="TFZ03842.1"/>
    </source>
</evidence>
<dbReference type="Proteomes" id="UP000297839">
    <property type="component" value="Unassembled WGS sequence"/>
</dbReference>
<proteinExistence type="inferred from homology"/>
<comment type="similarity">
    <text evidence="1">Belongs to the peptidase S1C family.</text>
</comment>
<dbReference type="InterPro" id="IPR043504">
    <property type="entry name" value="Peptidase_S1_PA_chymotrypsin"/>
</dbReference>
<dbReference type="InterPro" id="IPR001478">
    <property type="entry name" value="PDZ"/>
</dbReference>
<dbReference type="Pfam" id="PF13365">
    <property type="entry name" value="Trypsin_2"/>
    <property type="match status" value="1"/>
</dbReference>
<reference evidence="7 8" key="1">
    <citation type="submission" date="2019-03" db="EMBL/GenBank/DDBJ databases">
        <title>Ramlibacter sp. 18x22-1, whole genome shotgun sequence.</title>
        <authorList>
            <person name="Zhang X."/>
            <person name="Feng G."/>
            <person name="Zhu H."/>
        </authorList>
    </citation>
    <scope>NUCLEOTIDE SEQUENCE [LARGE SCALE GENOMIC DNA]</scope>
    <source>
        <strain evidence="7 8">18x22-1</strain>
    </source>
</reference>